<evidence type="ECO:0000256" key="2">
    <source>
        <dbReference type="ARBA" id="ARBA00023002"/>
    </source>
</evidence>
<protein>
    <submittedName>
        <fullName evidence="5">4-hydroxymandelate oxidase</fullName>
        <ecNumber evidence="5">1.1.3.46</ecNumber>
    </submittedName>
</protein>
<name>A0ABU2BQP0_9ACTN</name>
<feature type="domain" description="FMN hydroxy acid dehydrogenase" evidence="4">
    <location>
        <begin position="1"/>
        <end position="353"/>
    </location>
</feature>
<comment type="caution">
    <text evidence="5">The sequence shown here is derived from an EMBL/GenBank/DDBJ whole genome shotgun (WGS) entry which is preliminary data.</text>
</comment>
<comment type="cofactor">
    <cofactor evidence="1">
        <name>FMN</name>
        <dbReference type="ChEBI" id="CHEBI:58210"/>
    </cofactor>
</comment>
<dbReference type="GO" id="GO:0016491">
    <property type="term" value="F:oxidoreductase activity"/>
    <property type="evidence" value="ECO:0007669"/>
    <property type="project" value="UniProtKB-KW"/>
</dbReference>
<dbReference type="InterPro" id="IPR000262">
    <property type="entry name" value="FMN-dep_DH"/>
</dbReference>
<dbReference type="InterPro" id="IPR013785">
    <property type="entry name" value="Aldolase_TIM"/>
</dbReference>
<dbReference type="Gene3D" id="3.20.20.70">
    <property type="entry name" value="Aldolase class I"/>
    <property type="match status" value="1"/>
</dbReference>
<organism evidence="5 6">
    <name type="scientific">Nocardioides marmoribigeumensis</name>
    <dbReference type="NCBI Taxonomy" id="433649"/>
    <lineage>
        <taxon>Bacteria</taxon>
        <taxon>Bacillati</taxon>
        <taxon>Actinomycetota</taxon>
        <taxon>Actinomycetes</taxon>
        <taxon>Propionibacteriales</taxon>
        <taxon>Nocardioidaceae</taxon>
        <taxon>Nocardioides</taxon>
    </lineage>
</organism>
<dbReference type="PANTHER" id="PTHR10578:SF143">
    <property type="entry name" value="FMN-DEPENDENT ALPHA-HYDROXY ACID DEHYDROGENASE PB1A11.03"/>
    <property type="match status" value="1"/>
</dbReference>
<evidence type="ECO:0000259" key="4">
    <source>
        <dbReference type="PROSITE" id="PS51349"/>
    </source>
</evidence>
<dbReference type="SUPFAM" id="SSF51395">
    <property type="entry name" value="FMN-linked oxidoreductases"/>
    <property type="match status" value="1"/>
</dbReference>
<proteinExistence type="inferred from homology"/>
<evidence type="ECO:0000313" key="5">
    <source>
        <dbReference type="EMBL" id="MDR7360945.1"/>
    </source>
</evidence>
<keyword evidence="2 5" id="KW-0560">Oxidoreductase</keyword>
<dbReference type="Pfam" id="PF01070">
    <property type="entry name" value="FMN_dh"/>
    <property type="match status" value="1"/>
</dbReference>
<reference evidence="5 6" key="1">
    <citation type="submission" date="2023-07" db="EMBL/GenBank/DDBJ databases">
        <title>Sequencing the genomes of 1000 actinobacteria strains.</title>
        <authorList>
            <person name="Klenk H.-P."/>
        </authorList>
    </citation>
    <scope>NUCLEOTIDE SEQUENCE [LARGE SCALE GENOMIC DNA]</scope>
    <source>
        <strain evidence="5 6">DSM 19426</strain>
    </source>
</reference>
<evidence type="ECO:0000256" key="3">
    <source>
        <dbReference type="ARBA" id="ARBA00024042"/>
    </source>
</evidence>
<evidence type="ECO:0000256" key="1">
    <source>
        <dbReference type="ARBA" id="ARBA00001917"/>
    </source>
</evidence>
<dbReference type="EMBL" id="JAVDYG010000001">
    <property type="protein sequence ID" value="MDR7360945.1"/>
    <property type="molecule type" value="Genomic_DNA"/>
</dbReference>
<dbReference type="InterPro" id="IPR012133">
    <property type="entry name" value="Alpha-hydoxy_acid_DH_FMN"/>
</dbReference>
<dbReference type="CDD" id="cd02809">
    <property type="entry name" value="alpha_hydroxyacid_oxid_FMN"/>
    <property type="match status" value="1"/>
</dbReference>
<keyword evidence="6" id="KW-1185">Reference proteome</keyword>
<comment type="similarity">
    <text evidence="3">Belongs to the FMN-dependent alpha-hydroxy acid dehydrogenase family.</text>
</comment>
<dbReference type="PROSITE" id="PS51349">
    <property type="entry name" value="FMN_HYDROXY_ACID_DH_2"/>
    <property type="match status" value="1"/>
</dbReference>
<dbReference type="Proteomes" id="UP001183648">
    <property type="component" value="Unassembled WGS sequence"/>
</dbReference>
<dbReference type="PIRSF" id="PIRSF000138">
    <property type="entry name" value="Al-hdrx_acd_dh"/>
    <property type="match status" value="1"/>
</dbReference>
<sequence length="353" mass="36880">MSGRYADGLAERARARLSPEVYHYVACGAGDGLSASEAEQSWRSWRFRPRVLRDVTYVELATELLGTTYAAPIGVAPTTLHRAAHPDGEVETARGVARCGVPMVVSSNAGSTFEDIAATGVPWWLQIYLTSERSVSEPVVARAVAAGARALVLTADTPVVGTKREGERSVWSAVEPGWLRVNFPDQGGGPDDPAVRAAAEKATDLGPQDVAWLAARFGLPVVVKGVLHPEDARRCVDAGAAAVWVSHHGGRQLDRAMAPAHALAAVVEEVGDDAEVYVDGGVRSGLDVLTALALGARAVFLGRPVLWALADGGAAGVVSLLGELTSDLEECVRLAGEPSAASVPRELVVNTGS</sequence>
<evidence type="ECO:0000313" key="6">
    <source>
        <dbReference type="Proteomes" id="UP001183648"/>
    </source>
</evidence>
<accession>A0ABU2BQP0</accession>
<dbReference type="PANTHER" id="PTHR10578">
    <property type="entry name" value="S -2-HYDROXY-ACID OXIDASE-RELATED"/>
    <property type="match status" value="1"/>
</dbReference>
<gene>
    <name evidence="5" type="ORF">J2S63_000498</name>
</gene>
<dbReference type="EC" id="1.1.3.46" evidence="5"/>
<dbReference type="InterPro" id="IPR037396">
    <property type="entry name" value="FMN_HAD"/>
</dbReference>
<dbReference type="RefSeq" id="WP_310298170.1">
    <property type="nucleotide sequence ID" value="NZ_BAAAPS010000002.1"/>
</dbReference>